<evidence type="ECO:0000313" key="3">
    <source>
        <dbReference type="Proteomes" id="UP001283361"/>
    </source>
</evidence>
<organism evidence="2 3">
    <name type="scientific">Elysia crispata</name>
    <name type="common">lettuce slug</name>
    <dbReference type="NCBI Taxonomy" id="231223"/>
    <lineage>
        <taxon>Eukaryota</taxon>
        <taxon>Metazoa</taxon>
        <taxon>Spiralia</taxon>
        <taxon>Lophotrochozoa</taxon>
        <taxon>Mollusca</taxon>
        <taxon>Gastropoda</taxon>
        <taxon>Heterobranchia</taxon>
        <taxon>Euthyneura</taxon>
        <taxon>Panpulmonata</taxon>
        <taxon>Sacoglossa</taxon>
        <taxon>Placobranchoidea</taxon>
        <taxon>Plakobranchidae</taxon>
        <taxon>Elysia</taxon>
    </lineage>
</organism>
<name>A0AAE1B1M6_9GAST</name>
<sequence>MATLTVSPGHPGGDGPQTGQCPLRGYHGGVGHSVLVVVISPWSPGHARLASCYLGIPSGVSTPLPNTIISNRLH</sequence>
<feature type="region of interest" description="Disordered" evidence="1">
    <location>
        <begin position="1"/>
        <end position="21"/>
    </location>
</feature>
<gene>
    <name evidence="2" type="ORF">RRG08_057400</name>
</gene>
<dbReference type="Proteomes" id="UP001283361">
    <property type="component" value="Unassembled WGS sequence"/>
</dbReference>
<comment type="caution">
    <text evidence="2">The sequence shown here is derived from an EMBL/GenBank/DDBJ whole genome shotgun (WGS) entry which is preliminary data.</text>
</comment>
<evidence type="ECO:0000313" key="2">
    <source>
        <dbReference type="EMBL" id="KAK3797947.1"/>
    </source>
</evidence>
<proteinExistence type="predicted"/>
<evidence type="ECO:0000256" key="1">
    <source>
        <dbReference type="SAM" id="MobiDB-lite"/>
    </source>
</evidence>
<dbReference type="EMBL" id="JAWDGP010000734">
    <property type="protein sequence ID" value="KAK3797947.1"/>
    <property type="molecule type" value="Genomic_DNA"/>
</dbReference>
<accession>A0AAE1B1M6</accession>
<keyword evidence="3" id="KW-1185">Reference proteome</keyword>
<dbReference type="AlphaFoldDB" id="A0AAE1B1M6"/>
<reference evidence="2" key="1">
    <citation type="journal article" date="2023" name="G3 (Bethesda)">
        <title>A reference genome for the long-term kleptoplast-retaining sea slug Elysia crispata morphotype clarki.</title>
        <authorList>
            <person name="Eastman K.E."/>
            <person name="Pendleton A.L."/>
            <person name="Shaikh M.A."/>
            <person name="Suttiyut T."/>
            <person name="Ogas R."/>
            <person name="Tomko P."/>
            <person name="Gavelis G."/>
            <person name="Widhalm J.R."/>
            <person name="Wisecaver J.H."/>
        </authorList>
    </citation>
    <scope>NUCLEOTIDE SEQUENCE</scope>
    <source>
        <strain evidence="2">ECLA1</strain>
    </source>
</reference>
<protein>
    <submittedName>
        <fullName evidence="2">Uncharacterized protein</fullName>
    </submittedName>
</protein>